<organism evidence="2 3">
    <name type="scientific">Cinchona calisaya</name>
    <dbReference type="NCBI Taxonomy" id="153742"/>
    <lineage>
        <taxon>Eukaryota</taxon>
        <taxon>Viridiplantae</taxon>
        <taxon>Streptophyta</taxon>
        <taxon>Embryophyta</taxon>
        <taxon>Tracheophyta</taxon>
        <taxon>Spermatophyta</taxon>
        <taxon>Magnoliopsida</taxon>
        <taxon>eudicotyledons</taxon>
        <taxon>Gunneridae</taxon>
        <taxon>Pentapetalae</taxon>
        <taxon>asterids</taxon>
        <taxon>lamiids</taxon>
        <taxon>Gentianales</taxon>
        <taxon>Rubiaceae</taxon>
        <taxon>Cinchonoideae</taxon>
        <taxon>Cinchoneae</taxon>
        <taxon>Cinchona</taxon>
    </lineage>
</organism>
<keyword evidence="1" id="KW-0812">Transmembrane</keyword>
<keyword evidence="3" id="KW-1185">Reference proteome</keyword>
<evidence type="ECO:0000313" key="3">
    <source>
        <dbReference type="Proteomes" id="UP001630127"/>
    </source>
</evidence>
<gene>
    <name evidence="2" type="ORF">ACH5RR_028934</name>
</gene>
<evidence type="ECO:0000313" key="2">
    <source>
        <dbReference type="EMBL" id="KAL3509533.1"/>
    </source>
</evidence>
<keyword evidence="1" id="KW-1133">Transmembrane helix</keyword>
<protein>
    <submittedName>
        <fullName evidence="2">Uncharacterized protein</fullName>
    </submittedName>
</protein>
<proteinExistence type="predicted"/>
<sequence length="115" mass="13054">MEAEVAVVEKQEEKQKEEVVIIVAVGEEKVEADETKIKRHLRWGKVFESAMTFTTAAATLALTIWLSFTIATHNQYNYAIPAAALSAFGSLILFVVWLVELRRVTSWFTITYEDD</sequence>
<evidence type="ECO:0000256" key="1">
    <source>
        <dbReference type="SAM" id="Phobius"/>
    </source>
</evidence>
<reference evidence="2 3" key="1">
    <citation type="submission" date="2024-11" db="EMBL/GenBank/DDBJ databases">
        <title>A near-complete genome assembly of Cinchona calisaya.</title>
        <authorList>
            <person name="Lian D.C."/>
            <person name="Zhao X.W."/>
            <person name="Wei L."/>
        </authorList>
    </citation>
    <scope>NUCLEOTIDE SEQUENCE [LARGE SCALE GENOMIC DNA]</scope>
    <source>
        <tissue evidence="2">Nenye</tissue>
    </source>
</reference>
<dbReference type="EMBL" id="JBJUIK010000012">
    <property type="protein sequence ID" value="KAL3509533.1"/>
    <property type="molecule type" value="Genomic_DNA"/>
</dbReference>
<feature type="transmembrane region" description="Helical" evidence="1">
    <location>
        <begin position="46"/>
        <end position="66"/>
    </location>
</feature>
<comment type="caution">
    <text evidence="2">The sequence shown here is derived from an EMBL/GenBank/DDBJ whole genome shotgun (WGS) entry which is preliminary data.</text>
</comment>
<feature type="transmembrane region" description="Helical" evidence="1">
    <location>
        <begin position="78"/>
        <end position="99"/>
    </location>
</feature>
<keyword evidence="1" id="KW-0472">Membrane</keyword>
<dbReference type="Proteomes" id="UP001630127">
    <property type="component" value="Unassembled WGS sequence"/>
</dbReference>
<accession>A0ABD2YQ86</accession>
<name>A0ABD2YQ86_9GENT</name>
<dbReference type="AlphaFoldDB" id="A0ABD2YQ86"/>